<dbReference type="NCBIfam" id="TIGR02889">
    <property type="entry name" value="spore_YpeB"/>
    <property type="match status" value="1"/>
</dbReference>
<proteinExistence type="predicted"/>
<organism evidence="3 4">
    <name type="scientific">Desulforamulus hydrothermalis Lam5 = DSM 18033</name>
    <dbReference type="NCBI Taxonomy" id="1121428"/>
    <lineage>
        <taxon>Bacteria</taxon>
        <taxon>Bacillati</taxon>
        <taxon>Bacillota</taxon>
        <taxon>Clostridia</taxon>
        <taxon>Eubacteriales</taxon>
        <taxon>Peptococcaceae</taxon>
        <taxon>Desulforamulus</taxon>
    </lineage>
</organism>
<gene>
    <name evidence="3" type="ORF">DESHY_30078</name>
</gene>
<reference evidence="3 4" key="1">
    <citation type="journal article" date="2013" name="Genome Announc.">
        <title>Genome Sequence of the Sulfate-Reducing Bacterium Desulfotomaculum hydrothermale Lam5(T).</title>
        <authorList>
            <person name="Amin O."/>
            <person name="Fardeau M.L."/>
            <person name="Valette O."/>
            <person name="Hirschler-Rea A."/>
            <person name="Barbe V."/>
            <person name="Medigue C."/>
            <person name="Vacherie B."/>
            <person name="Ollivier B."/>
            <person name="Bertin P.N."/>
            <person name="Dolla A."/>
        </authorList>
    </citation>
    <scope>NUCLEOTIDE SEQUENCE [LARGE SCALE GENOMIC DNA]</scope>
    <source>
        <strain evidence="4">Lam5 / DSM 18033</strain>
    </source>
</reference>
<sequence length="451" mass="50043">MKKWGLPALIGVMVLIAAGTWGYKQYQDKILLETHVNNRYQMSFYNLISRVQSMEVLLAKTLAVSGQPDDTIIFSEIWLQSEGARENLTQLPLTSNVVARTAKFLSQAGDFARVKAREINSGQSMSEEDYRNLHNLYRQAAQLNKELHNMEGKVADGKLSLAELARAGRQELPKGSPGTGAADFQSIDRDMQGFPTLIYDGPFSDHLDRVQPAALKGEPAGADEARNILRQFVDLKDDKDYRAQVTGRVREKIPGYQVELLPRRGGEGRISGSVSEKGGHVVWYLNSRPVGSAQVKIEQAVARAQRFLADRGYQNMVGIYHQVENGIAVINFAPEEKGVLLYPDQVKVNVALDNGQIVGFDARGYLMAHKPRNIPMPQITAARAKSKVNPRMEVINTRLVMIPTDGGKERFSYEVTGRINGETFLVYVNAITGKTDQVLKLIQAPNGTLTM</sequence>
<evidence type="ECO:0000313" key="3">
    <source>
        <dbReference type="EMBL" id="CCO08388.1"/>
    </source>
</evidence>
<dbReference type="OrthoDB" id="2372097at2"/>
<dbReference type="Pfam" id="PF14620">
    <property type="entry name" value="YPEB_PepSY1-2"/>
    <property type="match status" value="1"/>
</dbReference>
<feature type="domain" description="Sporulation protein YpeB PepSY1 and PepSY2" evidence="1">
    <location>
        <begin position="183"/>
        <end position="375"/>
    </location>
</feature>
<feature type="domain" description="Sporulation protein YpeB N-terminal" evidence="2">
    <location>
        <begin position="31"/>
        <end position="162"/>
    </location>
</feature>
<dbReference type="InterPro" id="IPR014239">
    <property type="entry name" value="YpeB_PepSY1-2"/>
</dbReference>
<dbReference type="GO" id="GO:0009847">
    <property type="term" value="P:spore germination"/>
    <property type="evidence" value="ECO:0007669"/>
    <property type="project" value="InterPro"/>
</dbReference>
<evidence type="ECO:0000313" key="4">
    <source>
        <dbReference type="Proteomes" id="UP000009315"/>
    </source>
</evidence>
<keyword evidence="4" id="KW-1185">Reference proteome</keyword>
<evidence type="ECO:0000259" key="1">
    <source>
        <dbReference type="Pfam" id="PF14620"/>
    </source>
</evidence>
<dbReference type="AlphaFoldDB" id="K8E9Y8"/>
<dbReference type="Pfam" id="PF20769">
    <property type="entry name" value="YPEB_N"/>
    <property type="match status" value="1"/>
</dbReference>
<dbReference type="eggNOG" id="COG2959">
    <property type="taxonomic scope" value="Bacteria"/>
</dbReference>
<dbReference type="EMBL" id="CAOS01000010">
    <property type="protein sequence ID" value="CCO08388.1"/>
    <property type="molecule type" value="Genomic_DNA"/>
</dbReference>
<evidence type="ECO:0000259" key="2">
    <source>
        <dbReference type="Pfam" id="PF20769"/>
    </source>
</evidence>
<dbReference type="RefSeq" id="WP_008411781.1">
    <property type="nucleotide sequence ID" value="NZ_CAOS01000010.1"/>
</dbReference>
<dbReference type="Proteomes" id="UP000009315">
    <property type="component" value="Unassembled WGS sequence"/>
</dbReference>
<accession>K8E9Y8</accession>
<name>K8E9Y8_9FIRM</name>
<comment type="caution">
    <text evidence="3">The sequence shown here is derived from an EMBL/GenBank/DDBJ whole genome shotgun (WGS) entry which is preliminary data.</text>
</comment>
<dbReference type="STRING" id="1121428.DESHY_30078"/>
<protein>
    <submittedName>
        <fullName evidence="3">Propeptide, PepSY amd peptidase M4</fullName>
    </submittedName>
</protein>
<dbReference type="InterPro" id="IPR048402">
    <property type="entry name" value="YpeB_N"/>
</dbReference>